<accession>A0A517Z1C2</accession>
<reference evidence="4 5" key="1">
    <citation type="submission" date="2019-02" db="EMBL/GenBank/DDBJ databases">
        <title>Deep-cultivation of Planctomycetes and their phenomic and genomic characterization uncovers novel biology.</title>
        <authorList>
            <person name="Wiegand S."/>
            <person name="Jogler M."/>
            <person name="Boedeker C."/>
            <person name="Pinto D."/>
            <person name="Vollmers J."/>
            <person name="Rivas-Marin E."/>
            <person name="Kohn T."/>
            <person name="Peeters S.H."/>
            <person name="Heuer A."/>
            <person name="Rast P."/>
            <person name="Oberbeckmann S."/>
            <person name="Bunk B."/>
            <person name="Jeske O."/>
            <person name="Meyerdierks A."/>
            <person name="Storesund J.E."/>
            <person name="Kallscheuer N."/>
            <person name="Luecker S."/>
            <person name="Lage O.M."/>
            <person name="Pohl T."/>
            <person name="Merkel B.J."/>
            <person name="Hornburger P."/>
            <person name="Mueller R.-W."/>
            <person name="Bruemmer F."/>
            <person name="Labrenz M."/>
            <person name="Spormann A.M."/>
            <person name="Op den Camp H."/>
            <person name="Overmann J."/>
            <person name="Amann R."/>
            <person name="Jetten M.S.M."/>
            <person name="Mascher T."/>
            <person name="Medema M.H."/>
            <person name="Devos D.P."/>
            <person name="Kaster A.-K."/>
            <person name="Ovreas L."/>
            <person name="Rohde M."/>
            <person name="Galperin M.Y."/>
            <person name="Jogler C."/>
        </authorList>
    </citation>
    <scope>NUCLEOTIDE SEQUENCE [LARGE SCALE GENOMIC DNA]</scope>
    <source>
        <strain evidence="4 5">Mal4</strain>
    </source>
</reference>
<keyword evidence="1" id="KW-0175">Coiled coil</keyword>
<sequence length="506" mass="56639">MASSNKPTAVHFTLVFSVMLCLILGVVAYLYGKEYNTQVVKTKEAQDAATAADQALGRLNAAVEELKTVLGYNYEDLGLADPPPANTVLGELNKDLQALGRDLQQSTVKATLESLRTSLDAANDEIASLKSDKQAEEARMLALRSNYQSMVDQAEGSARGSETQLQQLISQRDEMLSQKDDEITQWRNDYRREQVEKETIRDDFAKYRRETEEKMTRLSNQIDFLGRQLDEVTKVSFERPDGEIVRVNNTTGTVWISLGRADNLREQVTFSIYSKDNNGYGREQEDIKAKIEVTRVFGPHLSEARILEDDLYRPIVEGDPVYSPLWSAGRQEYFAFVGSIDLDGDGRSDRQAMEEIIANAGGMVDLQVTDEGLRIPADAQISERTKFLVVGDIADPADFPGRAEEAEQARRVMAEHKSLIEEARLYGVRVVSLNDFLAYIGYKPQQRLFQPGQERPYNLRQGARSTATTERPGAERSSSGITSELFRRGRTGQKESSGQTSGRYGQ</sequence>
<gene>
    <name evidence="4" type="ORF">Mal4_05640</name>
</gene>
<feature type="compositionally biased region" description="Polar residues" evidence="2">
    <location>
        <begin position="494"/>
        <end position="506"/>
    </location>
</feature>
<evidence type="ECO:0000256" key="1">
    <source>
        <dbReference type="SAM" id="Coils"/>
    </source>
</evidence>
<evidence type="ECO:0000256" key="2">
    <source>
        <dbReference type="SAM" id="MobiDB-lite"/>
    </source>
</evidence>
<feature type="region of interest" description="Disordered" evidence="2">
    <location>
        <begin position="451"/>
        <end position="506"/>
    </location>
</feature>
<organism evidence="4 5">
    <name type="scientific">Maioricimonas rarisocia</name>
    <dbReference type="NCBI Taxonomy" id="2528026"/>
    <lineage>
        <taxon>Bacteria</taxon>
        <taxon>Pseudomonadati</taxon>
        <taxon>Planctomycetota</taxon>
        <taxon>Planctomycetia</taxon>
        <taxon>Planctomycetales</taxon>
        <taxon>Planctomycetaceae</taxon>
        <taxon>Maioricimonas</taxon>
    </lineage>
</organism>
<dbReference type="EMBL" id="CP036275">
    <property type="protein sequence ID" value="QDU36280.1"/>
    <property type="molecule type" value="Genomic_DNA"/>
</dbReference>
<evidence type="ECO:0000313" key="5">
    <source>
        <dbReference type="Proteomes" id="UP000320496"/>
    </source>
</evidence>
<keyword evidence="5" id="KW-1185">Reference proteome</keyword>
<dbReference type="OrthoDB" id="230112at2"/>
<dbReference type="KEGG" id="mri:Mal4_05640"/>
<keyword evidence="3" id="KW-0472">Membrane</keyword>
<keyword evidence="3" id="KW-1133">Transmembrane helix</keyword>
<keyword evidence="3" id="KW-0812">Transmembrane</keyword>
<proteinExistence type="predicted"/>
<dbReference type="AlphaFoldDB" id="A0A517Z1C2"/>
<feature type="coiled-coil region" evidence="1">
    <location>
        <begin position="112"/>
        <end position="146"/>
    </location>
</feature>
<name>A0A517Z1C2_9PLAN</name>
<dbReference type="Proteomes" id="UP000320496">
    <property type="component" value="Chromosome"/>
</dbReference>
<protein>
    <submittedName>
        <fullName evidence="4">Uncharacterized protein</fullName>
    </submittedName>
</protein>
<evidence type="ECO:0000256" key="3">
    <source>
        <dbReference type="SAM" id="Phobius"/>
    </source>
</evidence>
<dbReference type="RefSeq" id="WP_145366962.1">
    <property type="nucleotide sequence ID" value="NZ_CP036275.1"/>
</dbReference>
<evidence type="ECO:0000313" key="4">
    <source>
        <dbReference type="EMBL" id="QDU36280.1"/>
    </source>
</evidence>
<feature type="transmembrane region" description="Helical" evidence="3">
    <location>
        <begin position="12"/>
        <end position="32"/>
    </location>
</feature>